<dbReference type="Proteomes" id="UP000829398">
    <property type="component" value="Chromosome 9"/>
</dbReference>
<protein>
    <submittedName>
        <fullName evidence="1">C2H2-type domain-containing protein</fullName>
    </submittedName>
</protein>
<comment type="caution">
    <text evidence="1">The sequence shown here is derived from an EMBL/GenBank/DDBJ whole genome shotgun (WGS) entry which is preliminary data.</text>
</comment>
<dbReference type="EMBL" id="CM039178">
    <property type="protein sequence ID" value="KAH9677752.1"/>
    <property type="molecule type" value="Genomic_DNA"/>
</dbReference>
<reference evidence="2" key="1">
    <citation type="journal article" date="2023" name="Hortic. Res.">
        <title>A chromosome-level phased genome enabling allele-level studies in sweet orange: a case study on citrus Huanglongbing tolerance.</title>
        <authorList>
            <person name="Wu B."/>
            <person name="Yu Q."/>
            <person name="Deng Z."/>
            <person name="Duan Y."/>
            <person name="Luo F."/>
            <person name="Gmitter F. Jr."/>
        </authorList>
    </citation>
    <scope>NUCLEOTIDE SEQUENCE [LARGE SCALE GENOMIC DNA]</scope>
    <source>
        <strain evidence="2">cv. Valencia</strain>
    </source>
</reference>
<evidence type="ECO:0000313" key="2">
    <source>
        <dbReference type="Proteomes" id="UP000829398"/>
    </source>
</evidence>
<organism evidence="1 2">
    <name type="scientific">Citrus sinensis</name>
    <name type="common">Sweet orange</name>
    <name type="synonym">Citrus aurantium var. sinensis</name>
    <dbReference type="NCBI Taxonomy" id="2711"/>
    <lineage>
        <taxon>Eukaryota</taxon>
        <taxon>Viridiplantae</taxon>
        <taxon>Streptophyta</taxon>
        <taxon>Embryophyta</taxon>
        <taxon>Tracheophyta</taxon>
        <taxon>Spermatophyta</taxon>
        <taxon>Magnoliopsida</taxon>
        <taxon>eudicotyledons</taxon>
        <taxon>Gunneridae</taxon>
        <taxon>Pentapetalae</taxon>
        <taxon>rosids</taxon>
        <taxon>malvids</taxon>
        <taxon>Sapindales</taxon>
        <taxon>Rutaceae</taxon>
        <taxon>Aurantioideae</taxon>
        <taxon>Citrus</taxon>
    </lineage>
</organism>
<accession>A0ACB8HTV0</accession>
<name>A0ACB8HTV0_CITSI</name>
<sequence length="701" mass="78161">MPVAKLKASSVTDVVKAEEGNDSLDTFIKQAIGKEPLLSFSRNGDSSVQWIQLLQALDQQELPGWPLLTPLKVQMQKCDKCSREFCSTITHRRHIRVHHRLKKLDKDSTKNRELLGAFWDKLSLDEAKEILSFKNVSLEEVPGSSIVKSLTAVIRKPGFSSLPQICLRAGSALLDIVQARPSRFPISSQELFSILDDASEKTFLCGTAVAMQKYIFDGEAGKIGLETKNLVACTSFLVEQLLIKAWLADKDAEALRCQKLLVEEEEAAQRRQAELLERKRQKKLRQKEQKAKEQRHEEKTDDTLESVTLPETSSPLATSDSDAHNADSPPDHDPSSLEPFSFANSEDDVDYEVQPGSSNVYCDFSIDNNVERQIVQGIGRRHMFLTRRQVPSKSQRGLPTVFHASQTSQASKLGGIHKHGINKDLRAAPSVNGNKVWSRKPKPENDLVIVKSRLLEEVINQPEQSKNHEVLIGSISVTLGNCNPAEARDDCMVEHQMPKKHNNPEKPKFDSNQCGANRPTVKFWRPVSRHGIKDPLPVQNGSRDLEADVNAGQAGDQTLSNESSLRSCSVDDNSIGIENTSPVEGSTHARSLPFNIHAAKTFLSERWKEATAAEHVTLVLRAESESSRYPEVQGDFQVAVFQSDFHERSVFSNAENQLVNAVALQSSTTGAPISPKFRIKPEKEVPVLPVVFCQKIERKER</sequence>
<gene>
    <name evidence="1" type="ORF">KPL71_025473</name>
</gene>
<proteinExistence type="predicted"/>
<keyword evidence="2" id="KW-1185">Reference proteome</keyword>
<evidence type="ECO:0000313" key="1">
    <source>
        <dbReference type="EMBL" id="KAH9677752.1"/>
    </source>
</evidence>